<keyword evidence="2" id="KW-1185">Reference proteome</keyword>
<dbReference type="AlphaFoldDB" id="A0A422QUH9"/>
<gene>
    <name evidence="1" type="ORF">A7A09_014555</name>
</gene>
<accession>A0A422QUH9</accession>
<reference evidence="1" key="1">
    <citation type="submission" date="2018-05" db="EMBL/GenBank/DDBJ databases">
        <title>Reclassification of Methylarcula marina and Methylarcula terricola as Paracoccus methylarcula sp.nov., comb.nov. and Paracoccus terricola comb.nov.</title>
        <authorList>
            <person name="Shmareva M.N."/>
            <person name="Doronina N.V."/>
            <person name="Vasilenko O.V."/>
            <person name="Tarlachkov S.V."/>
            <person name="Trotsenko Y.A."/>
        </authorList>
    </citation>
    <scope>NUCLEOTIDE SEQUENCE [LARGE SCALE GENOMIC DNA]</scope>
    <source>
        <strain evidence="1">VKM B-2159</strain>
    </source>
</reference>
<dbReference type="Proteomes" id="UP000238137">
    <property type="component" value="Unassembled WGS sequence"/>
</dbReference>
<evidence type="ECO:0000313" key="1">
    <source>
        <dbReference type="EMBL" id="RNF33708.1"/>
    </source>
</evidence>
<dbReference type="EMBL" id="PXNQ02000009">
    <property type="protein sequence ID" value="RNF33708.1"/>
    <property type="molecule type" value="Genomic_DNA"/>
</dbReference>
<sequence>MMGVLSGVTHVTRVTDINMGHRFSFGFKAVTHVTHVTRLKRDSYTHMRARTHTHTRAQGYIKTTWVTGHMGHASISRDLSGPSEADTPDLGALNRVGPLSKMKNFMV</sequence>
<name>A0A422QUH9_9RHOB</name>
<evidence type="ECO:0000313" key="2">
    <source>
        <dbReference type="Proteomes" id="UP000238137"/>
    </source>
</evidence>
<comment type="caution">
    <text evidence="1">The sequence shown here is derived from an EMBL/GenBank/DDBJ whole genome shotgun (WGS) entry which is preliminary data.</text>
</comment>
<proteinExistence type="predicted"/>
<organism evidence="1 2">
    <name type="scientific">Paracoccus methylarcula</name>
    <dbReference type="NCBI Taxonomy" id="72022"/>
    <lineage>
        <taxon>Bacteria</taxon>
        <taxon>Pseudomonadati</taxon>
        <taxon>Pseudomonadota</taxon>
        <taxon>Alphaproteobacteria</taxon>
        <taxon>Rhodobacterales</taxon>
        <taxon>Paracoccaceae</taxon>
        <taxon>Paracoccus</taxon>
    </lineage>
</organism>
<dbReference type="RefSeq" id="WP_106692085.1">
    <property type="nucleotide sequence ID" value="NZ_PXNQ02000009.1"/>
</dbReference>
<protein>
    <submittedName>
        <fullName evidence="1">Uncharacterized protein</fullName>
    </submittedName>
</protein>